<proteinExistence type="predicted"/>
<dbReference type="EMBL" id="FN430359">
    <property type="protein sequence ID" value="CAZ85832.1"/>
    <property type="molecule type" value="Genomic_DNA"/>
</dbReference>
<dbReference type="eggNOG" id="ENOG502SBXC">
    <property type="taxonomic scope" value="Eukaryota"/>
</dbReference>
<feature type="compositionally biased region" description="Low complexity" evidence="1">
    <location>
        <begin position="66"/>
        <end position="102"/>
    </location>
</feature>
<evidence type="ECO:0000256" key="2">
    <source>
        <dbReference type="SAM" id="Phobius"/>
    </source>
</evidence>
<evidence type="ECO:0000256" key="1">
    <source>
        <dbReference type="SAM" id="MobiDB-lite"/>
    </source>
</evidence>
<feature type="compositionally biased region" description="Polar residues" evidence="1">
    <location>
        <begin position="44"/>
        <end position="65"/>
    </location>
</feature>
<dbReference type="KEGG" id="tml:GSTUM_00010929001"/>
<sequence length="233" mass="23875">MESPRGSCPSGYNWYVCALSTYNGCCRIDPCSLPQGCPPDAQFSSTLPGGTGTIPSPNPGTSATRSPSATVKTSSTSPVSPTVPPVSGLDPTSSSPVHTSTPAFSTSGTASSALPTSAGSNSGGNSKDTNPVPQAVIVGATIGGVLIILIIILIIMLCRRRRESKNSANDLPNYDSEPSPGDGAVRGISNPAPSPTLNSPPLTESHYSGAQWLLSPLHTNPPDVRRQSYNNAN</sequence>
<gene>
    <name evidence="3" type="ORF">GSTUM_00010929001</name>
</gene>
<dbReference type="STRING" id="656061.D5GMT9"/>
<reference evidence="3 4" key="1">
    <citation type="journal article" date="2010" name="Nature">
        <title>Perigord black truffle genome uncovers evolutionary origins and mechanisms of symbiosis.</title>
        <authorList>
            <person name="Martin F."/>
            <person name="Kohler A."/>
            <person name="Murat C."/>
            <person name="Balestrini R."/>
            <person name="Coutinho P.M."/>
            <person name="Jaillon O."/>
            <person name="Montanini B."/>
            <person name="Morin E."/>
            <person name="Noel B."/>
            <person name="Percudani R."/>
            <person name="Porcel B."/>
            <person name="Rubini A."/>
            <person name="Amicucci A."/>
            <person name="Amselem J."/>
            <person name="Anthouard V."/>
            <person name="Arcioni S."/>
            <person name="Artiguenave F."/>
            <person name="Aury J.M."/>
            <person name="Ballario P."/>
            <person name="Bolchi A."/>
            <person name="Brenna A."/>
            <person name="Brun A."/>
            <person name="Buee M."/>
            <person name="Cantarel B."/>
            <person name="Chevalier G."/>
            <person name="Couloux A."/>
            <person name="Da Silva C."/>
            <person name="Denoeud F."/>
            <person name="Duplessis S."/>
            <person name="Ghignone S."/>
            <person name="Hilselberger B."/>
            <person name="Iotti M."/>
            <person name="Marcais B."/>
            <person name="Mello A."/>
            <person name="Miranda M."/>
            <person name="Pacioni G."/>
            <person name="Quesneville H."/>
            <person name="Riccioni C."/>
            <person name="Ruotolo R."/>
            <person name="Splivallo R."/>
            <person name="Stocchi V."/>
            <person name="Tisserant E."/>
            <person name="Viscomi A.R."/>
            <person name="Zambonelli A."/>
            <person name="Zampieri E."/>
            <person name="Henrissat B."/>
            <person name="Lebrun M.H."/>
            <person name="Paolocci F."/>
            <person name="Bonfante P."/>
            <person name="Ottonello S."/>
            <person name="Wincker P."/>
        </authorList>
    </citation>
    <scope>NUCLEOTIDE SEQUENCE [LARGE SCALE GENOMIC DNA]</scope>
    <source>
        <strain evidence="3 4">Mel28</strain>
    </source>
</reference>
<evidence type="ECO:0000313" key="4">
    <source>
        <dbReference type="Proteomes" id="UP000006911"/>
    </source>
</evidence>
<feature type="compositionally biased region" description="Polar residues" evidence="1">
    <location>
        <begin position="195"/>
        <end position="208"/>
    </location>
</feature>
<dbReference type="RefSeq" id="XP_002841641.1">
    <property type="nucleotide sequence ID" value="XM_002841595.1"/>
</dbReference>
<organism evidence="3 4">
    <name type="scientific">Tuber melanosporum (strain Mel28)</name>
    <name type="common">Perigord black truffle</name>
    <dbReference type="NCBI Taxonomy" id="656061"/>
    <lineage>
        <taxon>Eukaryota</taxon>
        <taxon>Fungi</taxon>
        <taxon>Dikarya</taxon>
        <taxon>Ascomycota</taxon>
        <taxon>Pezizomycotina</taxon>
        <taxon>Pezizomycetes</taxon>
        <taxon>Pezizales</taxon>
        <taxon>Tuberaceae</taxon>
        <taxon>Tuber</taxon>
    </lineage>
</organism>
<accession>D5GMT9</accession>
<feature type="region of interest" description="Disordered" evidence="1">
    <location>
        <begin position="165"/>
        <end position="233"/>
    </location>
</feature>
<keyword evidence="2" id="KW-0812">Transmembrane</keyword>
<keyword evidence="4" id="KW-1185">Reference proteome</keyword>
<dbReference type="Proteomes" id="UP000006911">
    <property type="component" value="Unassembled WGS sequence"/>
</dbReference>
<dbReference type="InParanoid" id="D5GMT9"/>
<evidence type="ECO:0000313" key="3">
    <source>
        <dbReference type="EMBL" id="CAZ85832.1"/>
    </source>
</evidence>
<dbReference type="HOGENOM" id="CLU_1190629_0_0_1"/>
<feature type="compositionally biased region" description="Polar residues" evidence="1">
    <location>
        <begin position="103"/>
        <end position="131"/>
    </location>
</feature>
<dbReference type="GeneID" id="9185168"/>
<protein>
    <submittedName>
        <fullName evidence="3">(Perigord truffle) hypothetical protein</fullName>
    </submittedName>
</protein>
<keyword evidence="2" id="KW-0472">Membrane</keyword>
<feature type="region of interest" description="Disordered" evidence="1">
    <location>
        <begin position="44"/>
        <end position="131"/>
    </location>
</feature>
<dbReference type="OMA" id="NDAYGAY"/>
<keyword evidence="2" id="KW-1133">Transmembrane helix</keyword>
<dbReference type="AlphaFoldDB" id="D5GMT9"/>
<name>D5GMT9_TUBMM</name>
<feature type="transmembrane region" description="Helical" evidence="2">
    <location>
        <begin position="135"/>
        <end position="158"/>
    </location>
</feature>